<dbReference type="AlphaFoldDB" id="A0A9W6XJ04"/>
<protein>
    <submittedName>
        <fullName evidence="1">Unnamed protein product</fullName>
    </submittedName>
</protein>
<evidence type="ECO:0000313" key="1">
    <source>
        <dbReference type="EMBL" id="GMF39521.1"/>
    </source>
</evidence>
<reference evidence="1" key="1">
    <citation type="submission" date="2023-04" db="EMBL/GenBank/DDBJ databases">
        <title>Phytophthora fragariaefolia NBRC 109709.</title>
        <authorList>
            <person name="Ichikawa N."/>
            <person name="Sato H."/>
            <person name="Tonouchi N."/>
        </authorList>
    </citation>
    <scope>NUCLEOTIDE SEQUENCE</scope>
    <source>
        <strain evidence="1">NBRC 109709</strain>
    </source>
</reference>
<name>A0A9W6XJ04_9STRA</name>
<accession>A0A9W6XJ04</accession>
<dbReference type="Proteomes" id="UP001165121">
    <property type="component" value="Unassembled WGS sequence"/>
</dbReference>
<proteinExistence type="predicted"/>
<dbReference type="EMBL" id="BSXT01001174">
    <property type="protein sequence ID" value="GMF39521.1"/>
    <property type="molecule type" value="Genomic_DNA"/>
</dbReference>
<sequence>MDSSAFTAIGDESFLAEVDEVLKRIDAGSPLPGLVDGQANDENFGDDFLLTTATYGYHSEIGQRSAIDQDCEEKK</sequence>
<evidence type="ECO:0000313" key="2">
    <source>
        <dbReference type="Proteomes" id="UP001165121"/>
    </source>
</evidence>
<comment type="caution">
    <text evidence="1">The sequence shown here is derived from an EMBL/GenBank/DDBJ whole genome shotgun (WGS) entry which is preliminary data.</text>
</comment>
<organism evidence="1 2">
    <name type="scientific">Phytophthora fragariaefolia</name>
    <dbReference type="NCBI Taxonomy" id="1490495"/>
    <lineage>
        <taxon>Eukaryota</taxon>
        <taxon>Sar</taxon>
        <taxon>Stramenopiles</taxon>
        <taxon>Oomycota</taxon>
        <taxon>Peronosporomycetes</taxon>
        <taxon>Peronosporales</taxon>
        <taxon>Peronosporaceae</taxon>
        <taxon>Phytophthora</taxon>
    </lineage>
</organism>
<gene>
    <name evidence="1" type="ORF">Pfra01_001176700</name>
</gene>
<keyword evidence="2" id="KW-1185">Reference proteome</keyword>